<dbReference type="InterPro" id="IPR004408">
    <property type="entry name" value="Biotin_CoA_COase_ligase"/>
</dbReference>
<dbReference type="SUPFAM" id="SSF55681">
    <property type="entry name" value="Class II aaRS and biotin synthetases"/>
    <property type="match status" value="1"/>
</dbReference>
<feature type="domain" description="BPL/LPL catalytic" evidence="2">
    <location>
        <begin position="1"/>
        <end position="190"/>
    </location>
</feature>
<dbReference type="EC" id="6.3.4.15" evidence="3"/>
<dbReference type="Proteomes" id="UP001165367">
    <property type="component" value="Unassembled WGS sequence"/>
</dbReference>
<protein>
    <submittedName>
        <fullName evidence="3">Biotin--[acetyl-CoA-carboxylase] ligase</fullName>
        <ecNumber evidence="3">6.3.4.15</ecNumber>
    </submittedName>
</protein>
<dbReference type="PANTHER" id="PTHR12835:SF5">
    <property type="entry name" value="BIOTIN--PROTEIN LIGASE"/>
    <property type="match status" value="1"/>
</dbReference>
<gene>
    <name evidence="3" type="ORF">LZZ85_09150</name>
</gene>
<dbReference type="PANTHER" id="PTHR12835">
    <property type="entry name" value="BIOTIN PROTEIN LIGASE"/>
    <property type="match status" value="1"/>
</dbReference>
<comment type="caution">
    <text evidence="3">The sequence shown here is derived from an EMBL/GenBank/DDBJ whole genome shotgun (WGS) entry which is preliminary data.</text>
</comment>
<dbReference type="GO" id="GO:0004077">
    <property type="term" value="F:biotin--[biotin carboxyl-carrier protein] ligase activity"/>
    <property type="evidence" value="ECO:0007669"/>
    <property type="project" value="UniProtKB-EC"/>
</dbReference>
<dbReference type="RefSeq" id="WP_237870872.1">
    <property type="nucleotide sequence ID" value="NZ_JAKLTR010000005.1"/>
</dbReference>
<keyword evidence="1 3" id="KW-0436">Ligase</keyword>
<keyword evidence="4" id="KW-1185">Reference proteome</keyword>
<evidence type="ECO:0000259" key="2">
    <source>
        <dbReference type="PROSITE" id="PS51733"/>
    </source>
</evidence>
<dbReference type="InterPro" id="IPR045864">
    <property type="entry name" value="aa-tRNA-synth_II/BPL/LPL"/>
</dbReference>
<dbReference type="Gene3D" id="3.30.930.10">
    <property type="entry name" value="Bira Bifunctional Protein, Domain 2"/>
    <property type="match status" value="1"/>
</dbReference>
<evidence type="ECO:0000313" key="3">
    <source>
        <dbReference type="EMBL" id="MCG2614446.1"/>
    </source>
</evidence>
<evidence type="ECO:0000256" key="1">
    <source>
        <dbReference type="ARBA" id="ARBA00022598"/>
    </source>
</evidence>
<dbReference type="PROSITE" id="PS51733">
    <property type="entry name" value="BPL_LPL_CATALYTIC"/>
    <property type="match status" value="1"/>
</dbReference>
<dbReference type="EMBL" id="JAKLTR010000005">
    <property type="protein sequence ID" value="MCG2614446.1"/>
    <property type="molecule type" value="Genomic_DNA"/>
</dbReference>
<dbReference type="CDD" id="cd16442">
    <property type="entry name" value="BPL"/>
    <property type="match status" value="1"/>
</dbReference>
<proteinExistence type="predicted"/>
<evidence type="ECO:0000313" key="4">
    <source>
        <dbReference type="Proteomes" id="UP001165367"/>
    </source>
</evidence>
<dbReference type="NCBIfam" id="TIGR00121">
    <property type="entry name" value="birA_ligase"/>
    <property type="match status" value="1"/>
</dbReference>
<dbReference type="InterPro" id="IPR004143">
    <property type="entry name" value="BPL_LPL_catalytic"/>
</dbReference>
<name>A0ABS9KQ64_9BACT</name>
<organism evidence="3 4">
    <name type="scientific">Terrimonas ginsenosidimutans</name>
    <dbReference type="NCBI Taxonomy" id="2908004"/>
    <lineage>
        <taxon>Bacteria</taxon>
        <taxon>Pseudomonadati</taxon>
        <taxon>Bacteroidota</taxon>
        <taxon>Chitinophagia</taxon>
        <taxon>Chitinophagales</taxon>
        <taxon>Chitinophagaceae</taxon>
        <taxon>Terrimonas</taxon>
    </lineage>
</organism>
<reference evidence="3" key="1">
    <citation type="submission" date="2022-01" db="EMBL/GenBank/DDBJ databases">
        <authorList>
            <person name="Jo J.-H."/>
            <person name="Im W.-T."/>
        </authorList>
    </citation>
    <scope>NUCLEOTIDE SEQUENCE</scope>
    <source>
        <strain evidence="3">NA20</strain>
    </source>
</reference>
<sequence length="256" mass="28680">MPQLPFYPALGTPFIELKSIDSTNNYALQQVHAGMAQHGAAFFAHEQVAGKGQRGKVWSMDKGVNLILSTVINPHPLSLAQQFQLSACVALAAADLFNLYAGEDTRIKWPNDLYWQDRKAGGILIENVIGGNHEWKWAVAGIGININQTSFPASVKNPVSLKQITGKNFDPADLARELCNLLDERLRTLRTSGFDTLYDLYLNRLYKKSARVKLKKDNRIFEALIKTVNKDGLLVTEHGIEEEFRTGEIEWVIEGR</sequence>
<dbReference type="Pfam" id="PF03099">
    <property type="entry name" value="BPL_LplA_LipB"/>
    <property type="match status" value="1"/>
</dbReference>
<accession>A0ABS9KQ64</accession>